<feature type="region of interest" description="Disordered" evidence="1">
    <location>
        <begin position="279"/>
        <end position="304"/>
    </location>
</feature>
<reference evidence="2" key="1">
    <citation type="submission" date="2020-07" db="EMBL/GenBank/DDBJ databases">
        <title>Multicomponent nature underlies the extraordinary mechanical properties of spider dragline silk.</title>
        <authorList>
            <person name="Kono N."/>
            <person name="Nakamura H."/>
            <person name="Mori M."/>
            <person name="Yoshida Y."/>
            <person name="Ohtoshi R."/>
            <person name="Malay A.D."/>
            <person name="Moran D.A.P."/>
            <person name="Tomita M."/>
            <person name="Numata K."/>
            <person name="Arakawa K."/>
        </authorList>
    </citation>
    <scope>NUCLEOTIDE SEQUENCE</scope>
</reference>
<comment type="caution">
    <text evidence="2">The sequence shown here is derived from an EMBL/GenBank/DDBJ whole genome shotgun (WGS) entry which is preliminary data.</text>
</comment>
<sequence>MLLSRSGGRVFPELLITDNVLIQPIYCCTSGADLAFPDTPITTIGSFTSTSTIPESATAFPSPTGSPNSAFQYLKGIIVATKGTTYPTESTKSCPCDTSQMERLSTPGTSAQIMEIDEVSPSDAQKRYTRIYDLENQIYQESCKLTFYDQLIKGELERFHRPSYQLPRYIKEREQLQAFLTNIKGELALLFPCPFPTCHHNTAPKHLEQTSTSSANSSLANKLAETHIRDEPINNEKAKKNLLGGFTSPSKTAKRAKILQNYSVGAKAPIETTNKFQSLAGSDKQPTLTDAAMPVTPPPRSPSHNVKVQYQLQFNHAGNE</sequence>
<dbReference type="EMBL" id="BMAO01021951">
    <property type="protein sequence ID" value="GFQ78688.1"/>
    <property type="molecule type" value="Genomic_DNA"/>
</dbReference>
<accession>A0A8X6GB87</accession>
<evidence type="ECO:0000313" key="2">
    <source>
        <dbReference type="EMBL" id="GFQ78688.1"/>
    </source>
</evidence>
<evidence type="ECO:0000313" key="3">
    <source>
        <dbReference type="Proteomes" id="UP000887116"/>
    </source>
</evidence>
<dbReference type="AlphaFoldDB" id="A0A8X6GB87"/>
<proteinExistence type="predicted"/>
<protein>
    <submittedName>
        <fullName evidence="2">Uncharacterized protein</fullName>
    </submittedName>
</protein>
<name>A0A8X6GB87_TRICU</name>
<gene>
    <name evidence="2" type="ORF">TNCT_42251</name>
</gene>
<feature type="compositionally biased region" description="Polar residues" evidence="1">
    <location>
        <begin position="279"/>
        <end position="288"/>
    </location>
</feature>
<organism evidence="2 3">
    <name type="scientific">Trichonephila clavata</name>
    <name type="common">Joro spider</name>
    <name type="synonym">Nephila clavata</name>
    <dbReference type="NCBI Taxonomy" id="2740835"/>
    <lineage>
        <taxon>Eukaryota</taxon>
        <taxon>Metazoa</taxon>
        <taxon>Ecdysozoa</taxon>
        <taxon>Arthropoda</taxon>
        <taxon>Chelicerata</taxon>
        <taxon>Arachnida</taxon>
        <taxon>Araneae</taxon>
        <taxon>Araneomorphae</taxon>
        <taxon>Entelegynae</taxon>
        <taxon>Araneoidea</taxon>
        <taxon>Nephilidae</taxon>
        <taxon>Trichonephila</taxon>
    </lineage>
</organism>
<evidence type="ECO:0000256" key="1">
    <source>
        <dbReference type="SAM" id="MobiDB-lite"/>
    </source>
</evidence>
<dbReference type="Proteomes" id="UP000887116">
    <property type="component" value="Unassembled WGS sequence"/>
</dbReference>
<keyword evidence="3" id="KW-1185">Reference proteome</keyword>